<dbReference type="Proteomes" id="UP000280307">
    <property type="component" value="Unassembled WGS sequence"/>
</dbReference>
<dbReference type="AlphaFoldDB" id="A0A426TV92"/>
<feature type="transmembrane region" description="Helical" evidence="6">
    <location>
        <begin position="289"/>
        <end position="313"/>
    </location>
</feature>
<dbReference type="GO" id="GO:0016765">
    <property type="term" value="F:transferase activity, transferring alkyl or aryl (other than methyl) groups"/>
    <property type="evidence" value="ECO:0007669"/>
    <property type="project" value="InterPro"/>
</dbReference>
<dbReference type="PANTHER" id="PTHR42723:SF1">
    <property type="entry name" value="CHLOROPHYLL SYNTHASE, CHLOROPLASTIC"/>
    <property type="match status" value="1"/>
</dbReference>
<dbReference type="InterPro" id="IPR000537">
    <property type="entry name" value="UbiA_prenyltransferase"/>
</dbReference>
<comment type="caution">
    <text evidence="7">The sequence shown here is derived from an EMBL/GenBank/DDBJ whole genome shotgun (WGS) entry which is preliminary data.</text>
</comment>
<feature type="transmembrane region" description="Helical" evidence="6">
    <location>
        <begin position="136"/>
        <end position="154"/>
    </location>
</feature>
<accession>A0A426TV92</accession>
<dbReference type="GO" id="GO:0016020">
    <property type="term" value="C:membrane"/>
    <property type="evidence" value="ECO:0007669"/>
    <property type="project" value="UniProtKB-SubCell"/>
</dbReference>
<comment type="subcellular location">
    <subcellularLocation>
        <location evidence="1">Membrane</location>
        <topology evidence="1">Multi-pass membrane protein</topology>
    </subcellularLocation>
</comment>
<evidence type="ECO:0000256" key="2">
    <source>
        <dbReference type="ARBA" id="ARBA00022692"/>
    </source>
</evidence>
<evidence type="ECO:0000313" key="7">
    <source>
        <dbReference type="EMBL" id="RRR69338.1"/>
    </source>
</evidence>
<feature type="transmembrane region" description="Helical" evidence="6">
    <location>
        <begin position="112"/>
        <end position="130"/>
    </location>
</feature>
<keyword evidence="2 6" id="KW-0812">Transmembrane</keyword>
<evidence type="ECO:0000256" key="5">
    <source>
        <dbReference type="ARBA" id="ARBA00023171"/>
    </source>
</evidence>
<name>A0A426TV92_9CHLR</name>
<organism evidence="7 8">
    <name type="scientific">Candidatus Viridilinea halotolerans</name>
    <dbReference type="NCBI Taxonomy" id="2491704"/>
    <lineage>
        <taxon>Bacteria</taxon>
        <taxon>Bacillati</taxon>
        <taxon>Chloroflexota</taxon>
        <taxon>Chloroflexia</taxon>
        <taxon>Chloroflexales</taxon>
        <taxon>Chloroflexineae</taxon>
        <taxon>Oscillochloridaceae</taxon>
        <taxon>Candidatus Viridilinea</taxon>
    </lineage>
</organism>
<dbReference type="InterPro" id="IPR050475">
    <property type="entry name" value="Prenyltransferase_related"/>
</dbReference>
<keyword evidence="4 6" id="KW-0472">Membrane</keyword>
<gene>
    <name evidence="7" type="ORF">EI684_15915</name>
</gene>
<sequence>MDKRLAPPVPTAHISLTQRILAHIELADPITWISPITMVICGAIAAGRGDPGFQASVWPDMLLLLLALLMCGPFGTGFSQSINDYYDRELDAINDPSRPIPSQRVTLGAARLNWLVLGGGTLLLGLILALQNPWVLLLTASSLFVAAAYSVPPVKLKQHYWFGPPAVGFGYVFLSWMLGHIIFAPLTWPSFLLALINSALAAGLLFLNDIKSIEGDRKLGLQSMTVALGARRTLIVSYLIIGICEILLLLLALIAGHFWAMIIVVLALIVPLSSQIKLYREPTHRNFQLYILVSNPFVVVIQFVSAFIVGGYFV</sequence>
<dbReference type="InterPro" id="IPR044878">
    <property type="entry name" value="UbiA_sf"/>
</dbReference>
<protein>
    <submittedName>
        <fullName evidence="7">Bacteriochlorophyll/chlorophyll synthetase</fullName>
    </submittedName>
</protein>
<evidence type="ECO:0000313" key="8">
    <source>
        <dbReference type="Proteomes" id="UP000280307"/>
    </source>
</evidence>
<reference evidence="7 8" key="1">
    <citation type="submission" date="2018-12" db="EMBL/GenBank/DDBJ databases">
        <title>Genome Sequence of Candidatus Viridilinea halotolerans isolated from saline sulfide-rich spring.</title>
        <authorList>
            <person name="Grouzdev D.S."/>
            <person name="Burganskaya E.I."/>
            <person name="Krutkina M.S."/>
            <person name="Sukhacheva M.V."/>
            <person name="Gorlenko V.M."/>
        </authorList>
    </citation>
    <scope>NUCLEOTIDE SEQUENCE [LARGE SCALE GENOMIC DNA]</scope>
    <source>
        <strain evidence="7">Chok-6</strain>
    </source>
</reference>
<feature type="transmembrane region" description="Helical" evidence="6">
    <location>
        <begin position="166"/>
        <end position="184"/>
    </location>
</feature>
<dbReference type="Pfam" id="PF01040">
    <property type="entry name" value="UbiA"/>
    <property type="match status" value="1"/>
</dbReference>
<dbReference type="GO" id="GO:0015995">
    <property type="term" value="P:chlorophyll biosynthetic process"/>
    <property type="evidence" value="ECO:0007669"/>
    <property type="project" value="UniProtKB-KW"/>
</dbReference>
<dbReference type="EMBL" id="RSAS01000646">
    <property type="protein sequence ID" value="RRR69338.1"/>
    <property type="molecule type" value="Genomic_DNA"/>
</dbReference>
<keyword evidence="3 6" id="KW-1133">Transmembrane helix</keyword>
<feature type="transmembrane region" description="Helical" evidence="6">
    <location>
        <begin position="190"/>
        <end position="207"/>
    </location>
</feature>
<evidence type="ECO:0000256" key="1">
    <source>
        <dbReference type="ARBA" id="ARBA00004141"/>
    </source>
</evidence>
<dbReference type="InterPro" id="IPR006372">
    <property type="entry name" value="Chl_synth"/>
</dbReference>
<dbReference type="PANTHER" id="PTHR42723">
    <property type="entry name" value="CHLOROPHYLL SYNTHASE"/>
    <property type="match status" value="1"/>
</dbReference>
<evidence type="ECO:0000256" key="3">
    <source>
        <dbReference type="ARBA" id="ARBA00022989"/>
    </source>
</evidence>
<dbReference type="Gene3D" id="1.10.357.140">
    <property type="entry name" value="UbiA prenyltransferase"/>
    <property type="match status" value="1"/>
</dbReference>
<evidence type="ECO:0000256" key="6">
    <source>
        <dbReference type="SAM" id="Phobius"/>
    </source>
</evidence>
<dbReference type="NCBIfam" id="TIGR01476">
    <property type="entry name" value="chlor_syn_BchG"/>
    <property type="match status" value="1"/>
</dbReference>
<dbReference type="Gene3D" id="1.20.120.1780">
    <property type="entry name" value="UbiA prenyltransferase"/>
    <property type="match status" value="1"/>
</dbReference>
<evidence type="ECO:0000256" key="4">
    <source>
        <dbReference type="ARBA" id="ARBA00023136"/>
    </source>
</evidence>
<feature type="transmembrane region" description="Helical" evidence="6">
    <location>
        <begin position="61"/>
        <end position="78"/>
    </location>
</feature>
<keyword evidence="5" id="KW-0149">Chlorophyll biosynthesis</keyword>
<proteinExistence type="predicted"/>